<keyword evidence="3" id="KW-1133">Transmembrane helix</keyword>
<keyword evidence="4" id="KW-0732">Signal</keyword>
<dbReference type="PANTHER" id="PTHR13817:SF73">
    <property type="entry name" value="FIBRONECTIN TYPE-III DOMAIN-CONTAINING PROTEIN"/>
    <property type="match status" value="1"/>
</dbReference>
<keyword evidence="1" id="KW-0677">Repeat</keyword>
<dbReference type="PANTHER" id="PTHR13817">
    <property type="entry name" value="TITIN"/>
    <property type="match status" value="1"/>
</dbReference>
<dbReference type="PROSITE" id="PS50853">
    <property type="entry name" value="FN3"/>
    <property type="match status" value="3"/>
</dbReference>
<dbReference type="SMART" id="SM00060">
    <property type="entry name" value="FN3"/>
    <property type="match status" value="6"/>
</dbReference>
<feature type="domain" description="Ig-like" evidence="5">
    <location>
        <begin position="38"/>
        <end position="114"/>
    </location>
</feature>
<dbReference type="InterPro" id="IPR013783">
    <property type="entry name" value="Ig-like_fold"/>
</dbReference>
<dbReference type="HOGENOM" id="CLU_006992_0_0_1"/>
<dbReference type="InterPro" id="IPR036179">
    <property type="entry name" value="Ig-like_dom_sf"/>
</dbReference>
<dbReference type="Proteomes" id="UP000014500">
    <property type="component" value="Unassembled WGS sequence"/>
</dbReference>
<dbReference type="InterPro" id="IPR050964">
    <property type="entry name" value="Striated_Muscle_Regulatory"/>
</dbReference>
<dbReference type="Pfam" id="PF00041">
    <property type="entry name" value="fn3"/>
    <property type="match status" value="3"/>
</dbReference>
<dbReference type="STRING" id="126957.T1JBC3"/>
<evidence type="ECO:0008006" key="9">
    <source>
        <dbReference type="Google" id="ProtNLM"/>
    </source>
</evidence>
<dbReference type="CDD" id="cd00063">
    <property type="entry name" value="FN3"/>
    <property type="match status" value="3"/>
</dbReference>
<dbReference type="SUPFAM" id="SSF48726">
    <property type="entry name" value="Immunoglobulin"/>
    <property type="match status" value="1"/>
</dbReference>
<dbReference type="Gene3D" id="2.60.40.10">
    <property type="entry name" value="Immunoglobulins"/>
    <property type="match status" value="7"/>
</dbReference>
<keyword evidence="3" id="KW-0472">Membrane</keyword>
<dbReference type="InterPro" id="IPR003599">
    <property type="entry name" value="Ig_sub"/>
</dbReference>
<dbReference type="SMART" id="SM00409">
    <property type="entry name" value="IG"/>
    <property type="match status" value="1"/>
</dbReference>
<feature type="transmembrane region" description="Helical" evidence="3">
    <location>
        <begin position="838"/>
        <end position="864"/>
    </location>
</feature>
<keyword evidence="3" id="KW-0812">Transmembrane</keyword>
<name>T1JBC3_STRMM</name>
<dbReference type="EMBL" id="JH432010">
    <property type="status" value="NOT_ANNOTATED_CDS"/>
    <property type="molecule type" value="Genomic_DNA"/>
</dbReference>
<feature type="domain" description="Fibronectin type-III" evidence="6">
    <location>
        <begin position="534"/>
        <end position="636"/>
    </location>
</feature>
<evidence type="ECO:0000313" key="8">
    <source>
        <dbReference type="Proteomes" id="UP000014500"/>
    </source>
</evidence>
<feature type="region of interest" description="Disordered" evidence="2">
    <location>
        <begin position="916"/>
        <end position="995"/>
    </location>
</feature>
<dbReference type="SUPFAM" id="SSF49265">
    <property type="entry name" value="Fibronectin type III"/>
    <property type="match status" value="3"/>
</dbReference>
<evidence type="ECO:0000259" key="5">
    <source>
        <dbReference type="PROSITE" id="PS50835"/>
    </source>
</evidence>
<evidence type="ECO:0000259" key="6">
    <source>
        <dbReference type="PROSITE" id="PS50853"/>
    </source>
</evidence>
<dbReference type="CDD" id="cd00096">
    <property type="entry name" value="Ig"/>
    <property type="match status" value="1"/>
</dbReference>
<dbReference type="PhylomeDB" id="T1JBC3"/>
<reference evidence="8" key="1">
    <citation type="submission" date="2011-05" db="EMBL/GenBank/DDBJ databases">
        <authorList>
            <person name="Richards S.R."/>
            <person name="Qu J."/>
            <person name="Jiang H."/>
            <person name="Jhangiani S.N."/>
            <person name="Agravi P."/>
            <person name="Goodspeed R."/>
            <person name="Gross S."/>
            <person name="Mandapat C."/>
            <person name="Jackson L."/>
            <person name="Mathew T."/>
            <person name="Pu L."/>
            <person name="Thornton R."/>
            <person name="Saada N."/>
            <person name="Wilczek-Boney K.B."/>
            <person name="Lee S."/>
            <person name="Kovar C."/>
            <person name="Wu Y."/>
            <person name="Scherer S.E."/>
            <person name="Worley K.C."/>
            <person name="Muzny D.M."/>
            <person name="Gibbs R."/>
        </authorList>
    </citation>
    <scope>NUCLEOTIDE SEQUENCE</scope>
    <source>
        <strain evidence="8">Brora</strain>
    </source>
</reference>
<dbReference type="EnsemblMetazoa" id="SMAR011063-RA">
    <property type="protein sequence ID" value="SMAR011063-PA"/>
    <property type="gene ID" value="SMAR011063"/>
</dbReference>
<feature type="compositionally biased region" description="Basic and acidic residues" evidence="2">
    <location>
        <begin position="942"/>
        <end position="951"/>
    </location>
</feature>
<dbReference type="PROSITE" id="PS50835">
    <property type="entry name" value="IG_LIKE"/>
    <property type="match status" value="1"/>
</dbReference>
<dbReference type="InterPro" id="IPR036116">
    <property type="entry name" value="FN3_sf"/>
</dbReference>
<feature type="chain" id="PRO_5004579454" description="Cytokine receptor" evidence="4">
    <location>
        <begin position="17"/>
        <end position="1300"/>
    </location>
</feature>
<evidence type="ECO:0000256" key="1">
    <source>
        <dbReference type="ARBA" id="ARBA00022737"/>
    </source>
</evidence>
<feature type="compositionally biased region" description="Low complexity" evidence="2">
    <location>
        <begin position="960"/>
        <end position="985"/>
    </location>
</feature>
<dbReference type="InterPro" id="IPR003961">
    <property type="entry name" value="FN3_dom"/>
</dbReference>
<feature type="compositionally biased region" description="Polar residues" evidence="2">
    <location>
        <begin position="1251"/>
        <end position="1277"/>
    </location>
</feature>
<dbReference type="InterPro" id="IPR007110">
    <property type="entry name" value="Ig-like_dom"/>
</dbReference>
<sequence length="1300" mass="144684">MYIWILLSFLISSLEGCSIYMQGIGSVSPHGDVKELVGSTVRIQCILNKTVMEAKGGGNVSGLIWSKDGTALPSKYVHVIDNYTNELVIPDATVENSGVYLCLLKNKTSTQYVCHNNVDVGYVPQNVSDFLCISPNWEYLECSFVRPFNPVKPTYTLQYRRNGVSSLSNCNMTQDKKRNMVFCNITAFSTPPYGQTVDKYYFTLSASNVLGDRTWSYMIEHYKQVKPNAPENINVTDLTSHSMTLTWSPPKLMVKFPPGLIYRVFYRSQWDLDDDWTLIESVEKLALNDLQPYTNFTFKIQAKSAVASDDFRLWSENATYSILTLPDVPTKPPNVSSSSFQERPFLNNRSVILFWQMIPLYQHNGKKFRYHVTGINGNQVIYPQNITENYAIFEGLMLEEAYAFRLTSVNEIGESINNSETLVPKKSELLIPPERFTVIYFGNGVYELSWRPTESQNVESDFTLYWCDNIKPHPFMCRGNLSWVHVTKEVRAYNLTLEDELKNYHFAVAANTHQRTSGIVWATCTIPYNGKINKMKTVKLASLTSTSIKVTWKLDCTERIGIVLGYKIYYCRTLSESIAAKCTGEQKEAFKNGSHAEEYLIGNLKPFHYYKITVAALTRAGEGEQSDGKFEITRQSSPVLTSEKLTVGGISNTSINVTWDEPENPNGIITKYIVEYNYRRIVISPVNRSTVIHGLMPFTNYTLSFIACNEAGCSNASHPIIETTAIGVPSMMSTPTISGVNATHVLTSFEDPVDPNGPISYYNLMVLVQTNEDNKTVEWFHNISSHEFLVSTRCEEPDFHTAVYSFAVEAVNIFHNSALVGPLSEPARYSCYSIRGPLVTTIIGIVAATIGAMFLVIMFVCIYVRFRAKYREIQNIKIYLPKGLESNDYKSSSCDFNSIQTYPNLKTNGWIKASNNKMANGNARQRSTSGETRLSVTSMDELLQRHADGRTDQQPPCETSSGLSSLSSVQTTRSNLSSESSDSLPPTTPDAVFPENPLANIHKLLMPSATLEVLPEASPPANYSHFGRSFEVPNGGYLPIVGRNPQDGGYVLPSDPPPPSTSYSQLGIAEQNPYMNYLAGDTAPVPAAYCQIAAAPQAQPEPFRRFNNGYVSAEAPKMPVDANKCPPTATTAETEDLPVEYSRLSFHDPKSSTGYVALPDVTHLLNNDISSNANPEKPVVGHYVSLDVVEDANEQPNNFLEIKPLDDVMKSSTTSDDMMKSSLYSDAAMKSSLTSEDAMKSSIISEDAMKSSMTSDNAMKSSMTSEDAMKSSLTSDGYDSPGPYSRVVSMTFDESDTKES</sequence>
<evidence type="ECO:0000256" key="2">
    <source>
        <dbReference type="SAM" id="MobiDB-lite"/>
    </source>
</evidence>
<feature type="signal peptide" evidence="4">
    <location>
        <begin position="1"/>
        <end position="16"/>
    </location>
</feature>
<feature type="domain" description="Fibronectin type-III" evidence="6">
    <location>
        <begin position="229"/>
        <end position="327"/>
    </location>
</feature>
<feature type="compositionally biased region" description="Polar residues" evidence="2">
    <location>
        <begin position="916"/>
        <end position="938"/>
    </location>
</feature>
<evidence type="ECO:0000256" key="4">
    <source>
        <dbReference type="SAM" id="SignalP"/>
    </source>
</evidence>
<protein>
    <recommendedName>
        <fullName evidence="9">Cytokine receptor</fullName>
    </recommendedName>
</protein>
<dbReference type="eggNOG" id="ENOG502QTMM">
    <property type="taxonomic scope" value="Eukaryota"/>
</dbReference>
<proteinExistence type="predicted"/>
<evidence type="ECO:0000256" key="3">
    <source>
        <dbReference type="SAM" id="Phobius"/>
    </source>
</evidence>
<keyword evidence="8" id="KW-1185">Reference proteome</keyword>
<dbReference type="OMA" id="NLTYCQR"/>
<accession>T1JBC3</accession>
<reference evidence="7" key="2">
    <citation type="submission" date="2015-02" db="UniProtKB">
        <authorList>
            <consortium name="EnsemblMetazoa"/>
        </authorList>
    </citation>
    <scope>IDENTIFICATION</scope>
</reference>
<feature type="region of interest" description="Disordered" evidence="2">
    <location>
        <begin position="1244"/>
        <end position="1300"/>
    </location>
</feature>
<evidence type="ECO:0000313" key="7">
    <source>
        <dbReference type="EnsemblMetazoa" id="SMAR011063-PA"/>
    </source>
</evidence>
<feature type="domain" description="Fibronectin type-III" evidence="6">
    <location>
        <begin position="641"/>
        <end position="727"/>
    </location>
</feature>
<organism evidence="7 8">
    <name type="scientific">Strigamia maritima</name>
    <name type="common">European centipede</name>
    <name type="synonym">Geophilus maritimus</name>
    <dbReference type="NCBI Taxonomy" id="126957"/>
    <lineage>
        <taxon>Eukaryota</taxon>
        <taxon>Metazoa</taxon>
        <taxon>Ecdysozoa</taxon>
        <taxon>Arthropoda</taxon>
        <taxon>Myriapoda</taxon>
        <taxon>Chilopoda</taxon>
        <taxon>Pleurostigmophora</taxon>
        <taxon>Geophilomorpha</taxon>
        <taxon>Linotaeniidae</taxon>
        <taxon>Strigamia</taxon>
    </lineage>
</organism>